<sequence length="84" mass="9399">MSLHCVGVCTRVCVTRHLLVLLLYLLVVAHAGDGGRGRSFYLRHHHVLLEVDARLGDQPVEHRLLDQLLPVPVGFAMRQLAQIV</sequence>
<dbReference type="AlphaFoldDB" id="A0A2M4DAA9"/>
<feature type="signal peptide" evidence="1">
    <location>
        <begin position="1"/>
        <end position="31"/>
    </location>
</feature>
<reference evidence="2" key="1">
    <citation type="submission" date="2018-01" db="EMBL/GenBank/DDBJ databases">
        <title>An insight into the sialome of Amazonian anophelines.</title>
        <authorList>
            <person name="Ribeiro J.M."/>
            <person name="Scarpassa V."/>
            <person name="Calvo E."/>
        </authorList>
    </citation>
    <scope>NUCLEOTIDE SEQUENCE</scope>
</reference>
<dbReference type="EMBL" id="GGFL01010332">
    <property type="protein sequence ID" value="MBW74510.1"/>
    <property type="molecule type" value="Transcribed_RNA"/>
</dbReference>
<accession>A0A2M4DAA9</accession>
<protein>
    <submittedName>
        <fullName evidence="2">Putative secreted protein</fullName>
    </submittedName>
</protein>
<keyword evidence="1" id="KW-0732">Signal</keyword>
<proteinExistence type="predicted"/>
<evidence type="ECO:0000256" key="1">
    <source>
        <dbReference type="SAM" id="SignalP"/>
    </source>
</evidence>
<organism evidence="2">
    <name type="scientific">Anopheles darlingi</name>
    <name type="common">Mosquito</name>
    <dbReference type="NCBI Taxonomy" id="43151"/>
    <lineage>
        <taxon>Eukaryota</taxon>
        <taxon>Metazoa</taxon>
        <taxon>Ecdysozoa</taxon>
        <taxon>Arthropoda</taxon>
        <taxon>Hexapoda</taxon>
        <taxon>Insecta</taxon>
        <taxon>Pterygota</taxon>
        <taxon>Neoptera</taxon>
        <taxon>Endopterygota</taxon>
        <taxon>Diptera</taxon>
        <taxon>Nematocera</taxon>
        <taxon>Culicoidea</taxon>
        <taxon>Culicidae</taxon>
        <taxon>Anophelinae</taxon>
        <taxon>Anopheles</taxon>
    </lineage>
</organism>
<feature type="chain" id="PRO_5014869706" evidence="1">
    <location>
        <begin position="32"/>
        <end position="84"/>
    </location>
</feature>
<name>A0A2M4DAA9_ANODA</name>
<evidence type="ECO:0000313" key="2">
    <source>
        <dbReference type="EMBL" id="MBW74510.1"/>
    </source>
</evidence>